<reference evidence="3" key="1">
    <citation type="journal article" date="2013" name="Science">
        <title>The Amborella genome and the evolution of flowering plants.</title>
        <authorList>
            <consortium name="Amborella Genome Project"/>
        </authorList>
    </citation>
    <scope>NUCLEOTIDE SEQUENCE [LARGE SCALE GENOMIC DNA]</scope>
</reference>
<proteinExistence type="predicted"/>
<keyword evidence="3" id="KW-1185">Reference proteome</keyword>
<feature type="region of interest" description="Disordered" evidence="1">
    <location>
        <begin position="35"/>
        <end position="75"/>
    </location>
</feature>
<organism evidence="2 3">
    <name type="scientific">Amborella trichopoda</name>
    <dbReference type="NCBI Taxonomy" id="13333"/>
    <lineage>
        <taxon>Eukaryota</taxon>
        <taxon>Viridiplantae</taxon>
        <taxon>Streptophyta</taxon>
        <taxon>Embryophyta</taxon>
        <taxon>Tracheophyta</taxon>
        <taxon>Spermatophyta</taxon>
        <taxon>Magnoliopsida</taxon>
        <taxon>Amborellales</taxon>
        <taxon>Amborellaceae</taxon>
        <taxon>Amborella</taxon>
    </lineage>
</organism>
<evidence type="ECO:0000313" key="3">
    <source>
        <dbReference type="Proteomes" id="UP000017836"/>
    </source>
</evidence>
<dbReference type="Proteomes" id="UP000017836">
    <property type="component" value="Unassembled WGS sequence"/>
</dbReference>
<gene>
    <name evidence="2" type="ORF">AMTR_s00159p00076600</name>
</gene>
<evidence type="ECO:0000256" key="1">
    <source>
        <dbReference type="SAM" id="MobiDB-lite"/>
    </source>
</evidence>
<dbReference type="AlphaFoldDB" id="W1PXH3"/>
<dbReference type="HOGENOM" id="CLU_919333_0_0_1"/>
<protein>
    <submittedName>
        <fullName evidence="2">Uncharacterized protein</fullName>
    </submittedName>
</protein>
<name>W1PXH3_AMBTC</name>
<dbReference type="EMBL" id="KI392634">
    <property type="protein sequence ID" value="ERN12130.1"/>
    <property type="molecule type" value="Genomic_DNA"/>
</dbReference>
<sequence>MDIRNAMQDIIWRNQYMELIEWVLCKVYKGRRIGKRRAKKQNKQNCPRPRTSIGKRSAKKQNSPTQRAKRQRQLANTTTESLIYDISQLVKEDIPELVKEIQSDGRDKMGDTHEVDAKGEIQDAEIAELILDCYRELSSSTLEMQVDALDTLLCAYGTELSSNNSDDLDLPVLTQLEEENQGDGIVETDLPALTQLTEEENQRDGIAETDFPALEQLTGEENQGDGTAKTSRSSFFDAYSSTYESQALTQYAEDKFWHPYQLILDDCYMPMDQSGLFSLPCNEGLASEVANFGITEESWPMFQ</sequence>
<evidence type="ECO:0000313" key="2">
    <source>
        <dbReference type="EMBL" id="ERN12130.1"/>
    </source>
</evidence>
<accession>W1PXH3</accession>
<dbReference type="Gramene" id="ERN12130">
    <property type="protein sequence ID" value="ERN12130"/>
    <property type="gene ID" value="AMTR_s00159p00076600"/>
</dbReference>